<evidence type="ECO:0000259" key="3">
    <source>
        <dbReference type="Pfam" id="PF25137"/>
    </source>
</evidence>
<evidence type="ECO:0000313" key="4">
    <source>
        <dbReference type="EMBL" id="TVY89301.1"/>
    </source>
</evidence>
<protein>
    <submittedName>
        <fullName evidence="4">Dehydrogenase</fullName>
    </submittedName>
</protein>
<dbReference type="GO" id="GO:0005739">
    <property type="term" value="C:mitochondrion"/>
    <property type="evidence" value="ECO:0007669"/>
    <property type="project" value="TreeGrafter"/>
</dbReference>
<evidence type="ECO:0000259" key="2">
    <source>
        <dbReference type="Pfam" id="PF00465"/>
    </source>
</evidence>
<dbReference type="Pfam" id="PF00465">
    <property type="entry name" value="Fe-ADH"/>
    <property type="match status" value="1"/>
</dbReference>
<dbReference type="GO" id="GO:0046872">
    <property type="term" value="F:metal ion binding"/>
    <property type="evidence" value="ECO:0007669"/>
    <property type="project" value="InterPro"/>
</dbReference>
<dbReference type="Gene3D" id="3.40.50.1970">
    <property type="match status" value="1"/>
</dbReference>
<evidence type="ECO:0000256" key="1">
    <source>
        <dbReference type="ARBA" id="ARBA00023002"/>
    </source>
</evidence>
<feature type="domain" description="Alcohol dehydrogenase iron-type/glycerol dehydrogenase GldA" evidence="2">
    <location>
        <begin position="23"/>
        <end position="202"/>
    </location>
</feature>
<proteinExistence type="predicted"/>
<feature type="domain" description="Fe-containing alcohol dehydrogenase-like C-terminal" evidence="3">
    <location>
        <begin position="215"/>
        <end position="413"/>
    </location>
</feature>
<comment type="caution">
    <text evidence="4">The sequence shown here is derived from an EMBL/GenBank/DDBJ whole genome shotgun (WGS) entry which is preliminary data.</text>
</comment>
<dbReference type="PANTHER" id="PTHR11496:SF107">
    <property type="entry name" value="ALCOHOL DEHYDROGENASE, PUTATIVE (AFU_ORTHOLOGUE AFUA_1G06800)-RELATED"/>
    <property type="match status" value="1"/>
</dbReference>
<keyword evidence="1" id="KW-0560">Oxidoreductase</keyword>
<organism evidence="4 5">
    <name type="scientific">Lachnellula willkommii</name>
    <dbReference type="NCBI Taxonomy" id="215461"/>
    <lineage>
        <taxon>Eukaryota</taxon>
        <taxon>Fungi</taxon>
        <taxon>Dikarya</taxon>
        <taxon>Ascomycota</taxon>
        <taxon>Pezizomycotina</taxon>
        <taxon>Leotiomycetes</taxon>
        <taxon>Helotiales</taxon>
        <taxon>Lachnaceae</taxon>
        <taxon>Lachnellula</taxon>
    </lineage>
</organism>
<gene>
    <name evidence="4" type="primary">FUM7</name>
    <name evidence="4" type="ORF">LAWI1_G001079</name>
</gene>
<dbReference type="GO" id="GO:0004022">
    <property type="term" value="F:alcohol dehydrogenase (NAD+) activity"/>
    <property type="evidence" value="ECO:0007669"/>
    <property type="project" value="TreeGrafter"/>
</dbReference>
<dbReference type="CDD" id="cd08192">
    <property type="entry name" value="MAR-like"/>
    <property type="match status" value="1"/>
</dbReference>
<dbReference type="EMBL" id="QGML01001318">
    <property type="protein sequence ID" value="TVY89301.1"/>
    <property type="molecule type" value="Genomic_DNA"/>
</dbReference>
<accession>A0A559M8L6</accession>
<keyword evidence="5" id="KW-1185">Reference proteome</keyword>
<evidence type="ECO:0000313" key="5">
    <source>
        <dbReference type="Proteomes" id="UP000315522"/>
    </source>
</evidence>
<dbReference type="AlphaFoldDB" id="A0A559M8L6"/>
<sequence length="419" mass="45200">MQTERVDPSKDFPFVSWGLPFPEACAKHMGDTLHVSKAYIIASGSLSRNTDALQRLESALGDDRVAGVWRGMTPHTLYSELLTIAKDVKRSGADCIVTLGGGSLIDGAKGMVFALANDINLEDIEAFDVFLKKSMQLRLARLADPDTPTELKPSVMPIISITTTLSAGEYNPIGGATNNTTKHKQLFLAPASLGPKVIIWDPELTLTVPEKVWLSTGLRAVDHCVETICSSNPKAAGTAYSTKGLRLLIPALLRTKQDPTDLDARLDAQKGGAESMKAFLLEGVRVGGSHGIGHQLGPYGVPHAETTCVLLPAVQKFNARVNAAQQAELIAILWDDPIVASVLEKHKLTRETGDLGDVLDAIIRELGFPRTLREYGVGRENLGKIAESSLGDICCTWNAVSLVRKEQVLEILEMCVGDE</sequence>
<name>A0A559M8L6_9HELO</name>
<dbReference type="Proteomes" id="UP000315522">
    <property type="component" value="Unassembled WGS sequence"/>
</dbReference>
<dbReference type="InterPro" id="IPR056798">
    <property type="entry name" value="ADH_Fe_C"/>
</dbReference>
<reference evidence="4 5" key="1">
    <citation type="submission" date="2018-05" db="EMBL/GenBank/DDBJ databases">
        <title>Genome sequencing and assembly of the regulated plant pathogen Lachnellula willkommii and related sister species for the development of diagnostic species identification markers.</title>
        <authorList>
            <person name="Giroux E."/>
            <person name="Bilodeau G."/>
        </authorList>
    </citation>
    <scope>NUCLEOTIDE SEQUENCE [LARGE SCALE GENOMIC DNA]</scope>
    <source>
        <strain evidence="4 5">CBS 172.35</strain>
    </source>
</reference>
<dbReference type="InterPro" id="IPR039697">
    <property type="entry name" value="Alcohol_dehydrogenase_Fe"/>
</dbReference>
<dbReference type="Gene3D" id="1.20.1090.10">
    <property type="entry name" value="Dehydroquinate synthase-like - alpha domain"/>
    <property type="match status" value="1"/>
</dbReference>
<dbReference type="SUPFAM" id="SSF56796">
    <property type="entry name" value="Dehydroquinate synthase-like"/>
    <property type="match status" value="1"/>
</dbReference>
<dbReference type="PANTHER" id="PTHR11496">
    <property type="entry name" value="ALCOHOL DEHYDROGENASE"/>
    <property type="match status" value="1"/>
</dbReference>
<dbReference type="Pfam" id="PF25137">
    <property type="entry name" value="ADH_Fe_C"/>
    <property type="match status" value="1"/>
</dbReference>
<dbReference type="InterPro" id="IPR001670">
    <property type="entry name" value="ADH_Fe/GldA"/>
</dbReference>